<dbReference type="EMBL" id="FQZY01000010">
    <property type="protein sequence ID" value="SHJ50734.1"/>
    <property type="molecule type" value="Genomic_DNA"/>
</dbReference>
<keyword evidence="5" id="KW-1185">Reference proteome</keyword>
<organism evidence="4 5">
    <name type="scientific">Hespellia stercorisuis DSM 15480</name>
    <dbReference type="NCBI Taxonomy" id="1121950"/>
    <lineage>
        <taxon>Bacteria</taxon>
        <taxon>Bacillati</taxon>
        <taxon>Bacillota</taxon>
        <taxon>Clostridia</taxon>
        <taxon>Lachnospirales</taxon>
        <taxon>Lachnospiraceae</taxon>
        <taxon>Hespellia</taxon>
    </lineage>
</organism>
<dbReference type="InterPro" id="IPR003593">
    <property type="entry name" value="AAA+_ATPase"/>
</dbReference>
<proteinExistence type="predicted"/>
<dbReference type="SUPFAM" id="SSF52540">
    <property type="entry name" value="P-loop containing nucleoside triphosphate hydrolases"/>
    <property type="match status" value="1"/>
</dbReference>
<dbReference type="STRING" id="1121950.SAMN02745243_00743"/>
<dbReference type="AlphaFoldDB" id="A0A1M6JVK0"/>
<evidence type="ECO:0000313" key="5">
    <source>
        <dbReference type="Proteomes" id="UP000184301"/>
    </source>
</evidence>
<sequence>MEQILEIQGLAKQFFLHEQGREIKSCKDISFTLAKGGFIGIVGTSGAGKSTVLRCIYRTYLATQGSVVYDSLSYGKLDLVTADERQIIHLRKVEIGYVSQFLTIMPRTTAKQHVIDGALDAGFSYEESVVKAEEMLRYFRLSETLWDIYPNTFSGGEKLRLNLAHAMVKAPRLLLLDEPTASLDNNTKLLVKELLMKLKKEGTSMVGIFHDLEFMEGLCDQVYNISQGSFQKSREVS</sequence>
<keyword evidence="2" id="KW-0067">ATP-binding</keyword>
<dbReference type="RefSeq" id="WP_073105297.1">
    <property type="nucleotide sequence ID" value="NZ_FQZY01000010.1"/>
</dbReference>
<dbReference type="InterPro" id="IPR027417">
    <property type="entry name" value="P-loop_NTPase"/>
</dbReference>
<evidence type="ECO:0000256" key="2">
    <source>
        <dbReference type="ARBA" id="ARBA00022840"/>
    </source>
</evidence>
<dbReference type="GO" id="GO:0005886">
    <property type="term" value="C:plasma membrane"/>
    <property type="evidence" value="ECO:0007669"/>
    <property type="project" value="TreeGrafter"/>
</dbReference>
<feature type="domain" description="ABC transporter" evidence="3">
    <location>
        <begin position="5"/>
        <end position="236"/>
    </location>
</feature>
<reference evidence="4 5" key="1">
    <citation type="submission" date="2016-11" db="EMBL/GenBank/DDBJ databases">
        <authorList>
            <person name="Jaros S."/>
            <person name="Januszkiewicz K."/>
            <person name="Wedrychowicz H."/>
        </authorList>
    </citation>
    <scope>NUCLEOTIDE SEQUENCE [LARGE SCALE GENOMIC DNA]</scope>
    <source>
        <strain evidence="4 5">DSM 15480</strain>
    </source>
</reference>
<dbReference type="PANTHER" id="PTHR24220">
    <property type="entry name" value="IMPORT ATP-BINDING PROTEIN"/>
    <property type="match status" value="1"/>
</dbReference>
<name>A0A1M6JVK0_9FIRM</name>
<dbReference type="InterPro" id="IPR003439">
    <property type="entry name" value="ABC_transporter-like_ATP-bd"/>
</dbReference>
<keyword evidence="1" id="KW-0547">Nucleotide-binding</keyword>
<evidence type="ECO:0000313" key="4">
    <source>
        <dbReference type="EMBL" id="SHJ50734.1"/>
    </source>
</evidence>
<dbReference type="InterPro" id="IPR015854">
    <property type="entry name" value="ABC_transpr_LolD-like"/>
</dbReference>
<dbReference type="OrthoDB" id="9810992at2"/>
<dbReference type="GO" id="GO:0016887">
    <property type="term" value="F:ATP hydrolysis activity"/>
    <property type="evidence" value="ECO:0007669"/>
    <property type="project" value="InterPro"/>
</dbReference>
<evidence type="ECO:0000256" key="1">
    <source>
        <dbReference type="ARBA" id="ARBA00022741"/>
    </source>
</evidence>
<dbReference type="SMART" id="SM00382">
    <property type="entry name" value="AAA"/>
    <property type="match status" value="1"/>
</dbReference>
<dbReference type="GO" id="GO:0022857">
    <property type="term" value="F:transmembrane transporter activity"/>
    <property type="evidence" value="ECO:0007669"/>
    <property type="project" value="TreeGrafter"/>
</dbReference>
<dbReference type="GO" id="GO:0005524">
    <property type="term" value="F:ATP binding"/>
    <property type="evidence" value="ECO:0007669"/>
    <property type="project" value="UniProtKB-KW"/>
</dbReference>
<dbReference type="Gene3D" id="3.40.50.300">
    <property type="entry name" value="P-loop containing nucleotide triphosphate hydrolases"/>
    <property type="match status" value="1"/>
</dbReference>
<evidence type="ECO:0000259" key="3">
    <source>
        <dbReference type="PROSITE" id="PS50893"/>
    </source>
</evidence>
<dbReference type="PROSITE" id="PS50893">
    <property type="entry name" value="ABC_TRANSPORTER_2"/>
    <property type="match status" value="1"/>
</dbReference>
<dbReference type="Proteomes" id="UP000184301">
    <property type="component" value="Unassembled WGS sequence"/>
</dbReference>
<dbReference type="Pfam" id="PF00005">
    <property type="entry name" value="ABC_tran"/>
    <property type="match status" value="1"/>
</dbReference>
<gene>
    <name evidence="4" type="ORF">SAMN02745243_00743</name>
</gene>
<accession>A0A1M6JVK0</accession>
<dbReference type="PANTHER" id="PTHR24220:SF692">
    <property type="entry name" value="ABC TRANSPORTER DOMAIN-CONTAINING PROTEIN"/>
    <property type="match status" value="1"/>
</dbReference>
<protein>
    <submittedName>
        <fullName evidence="4">Alpha-D-ribose 1-methylphosphonate 5-triphosphate synthase subunit PhnL</fullName>
    </submittedName>
</protein>